<organism evidence="2 3">
    <name type="scientific">Gossypium arboreum</name>
    <name type="common">Tree cotton</name>
    <name type="synonym">Gossypium nanking</name>
    <dbReference type="NCBI Taxonomy" id="29729"/>
    <lineage>
        <taxon>Eukaryota</taxon>
        <taxon>Viridiplantae</taxon>
        <taxon>Streptophyta</taxon>
        <taxon>Embryophyta</taxon>
        <taxon>Tracheophyta</taxon>
        <taxon>Spermatophyta</taxon>
        <taxon>Magnoliopsida</taxon>
        <taxon>eudicotyledons</taxon>
        <taxon>Gunneridae</taxon>
        <taxon>Pentapetalae</taxon>
        <taxon>rosids</taxon>
        <taxon>malvids</taxon>
        <taxon>Malvales</taxon>
        <taxon>Malvaceae</taxon>
        <taxon>Malvoideae</taxon>
        <taxon>Gossypium</taxon>
    </lineage>
</organism>
<accession>A0ABR0N1B1</accession>
<keyword evidence="1" id="KW-0472">Membrane</keyword>
<evidence type="ECO:0000313" key="3">
    <source>
        <dbReference type="Proteomes" id="UP001358586"/>
    </source>
</evidence>
<keyword evidence="1" id="KW-0812">Transmembrane</keyword>
<keyword evidence="1" id="KW-1133">Transmembrane helix</keyword>
<feature type="transmembrane region" description="Helical" evidence="1">
    <location>
        <begin position="20"/>
        <end position="42"/>
    </location>
</feature>
<comment type="caution">
    <text evidence="2">The sequence shown here is derived from an EMBL/GenBank/DDBJ whole genome shotgun (WGS) entry which is preliminary data.</text>
</comment>
<reference evidence="2 3" key="1">
    <citation type="submission" date="2023-03" db="EMBL/GenBank/DDBJ databases">
        <title>WGS of Gossypium arboreum.</title>
        <authorList>
            <person name="Yu D."/>
        </authorList>
    </citation>
    <scope>NUCLEOTIDE SEQUENCE [LARGE SCALE GENOMIC DNA]</scope>
    <source>
        <tissue evidence="2">Leaf</tissue>
    </source>
</reference>
<name>A0ABR0N1B1_GOSAR</name>
<protein>
    <submittedName>
        <fullName evidence="2">Uncharacterized protein</fullName>
    </submittedName>
</protein>
<dbReference type="EMBL" id="JARKNE010000011">
    <property type="protein sequence ID" value="KAK5784339.1"/>
    <property type="molecule type" value="Genomic_DNA"/>
</dbReference>
<evidence type="ECO:0000256" key="1">
    <source>
        <dbReference type="SAM" id="Phobius"/>
    </source>
</evidence>
<evidence type="ECO:0000313" key="2">
    <source>
        <dbReference type="EMBL" id="KAK5784339.1"/>
    </source>
</evidence>
<sequence>MALVDLPAADFMNPKLQNNGILQVGASVSLLLGLGLSLSWLFGLKKSFQEKRSSN</sequence>
<proteinExistence type="predicted"/>
<dbReference type="Proteomes" id="UP001358586">
    <property type="component" value="Chromosome 11"/>
</dbReference>
<keyword evidence="3" id="KW-1185">Reference proteome</keyword>
<gene>
    <name evidence="2" type="ORF">PVK06_038862</name>
</gene>